<dbReference type="AlphaFoldDB" id="A0A8J3WVV9"/>
<reference evidence="1" key="1">
    <citation type="submission" date="2021-01" db="EMBL/GenBank/DDBJ databases">
        <title>Whole genome shotgun sequence of Planobispora takensis NBRC 109077.</title>
        <authorList>
            <person name="Komaki H."/>
            <person name="Tamura T."/>
        </authorList>
    </citation>
    <scope>NUCLEOTIDE SEQUENCE</scope>
    <source>
        <strain evidence="1">NBRC 109077</strain>
    </source>
</reference>
<accession>A0A8J3WVV9</accession>
<dbReference type="EMBL" id="BOOK01000049">
    <property type="protein sequence ID" value="GII04374.1"/>
    <property type="molecule type" value="Genomic_DNA"/>
</dbReference>
<dbReference type="RefSeq" id="WP_203878622.1">
    <property type="nucleotide sequence ID" value="NZ_BOOK01000049.1"/>
</dbReference>
<gene>
    <name evidence="1" type="ORF">Pta02_63820</name>
</gene>
<organism evidence="1 2">
    <name type="scientific">Planobispora takensis</name>
    <dbReference type="NCBI Taxonomy" id="1367882"/>
    <lineage>
        <taxon>Bacteria</taxon>
        <taxon>Bacillati</taxon>
        <taxon>Actinomycetota</taxon>
        <taxon>Actinomycetes</taxon>
        <taxon>Streptosporangiales</taxon>
        <taxon>Streptosporangiaceae</taxon>
        <taxon>Planobispora</taxon>
    </lineage>
</organism>
<name>A0A8J3WVV9_9ACTN</name>
<evidence type="ECO:0000313" key="1">
    <source>
        <dbReference type="EMBL" id="GII04374.1"/>
    </source>
</evidence>
<comment type="caution">
    <text evidence="1">The sequence shown here is derived from an EMBL/GenBank/DDBJ whole genome shotgun (WGS) entry which is preliminary data.</text>
</comment>
<sequence length="195" mass="21647">MPGGKRPRPANAHETGDRLKLHRRTLRADGREYHVITLRPGTAAGFSTNHHHGTWHILSDVHGARLLGRLLWGLSFQRRPGTLVLIDRPHLDTNPFDAEPADPILLAPSHLTTLTPQAIRQLRRLLAGPPPSQGTVRWHTWGLDTEAARVREDLARRREVLAALPGGSDPARVNPLIWRHNATVRARRLPAAVAG</sequence>
<proteinExistence type="predicted"/>
<dbReference type="Proteomes" id="UP000634476">
    <property type="component" value="Unassembled WGS sequence"/>
</dbReference>
<protein>
    <submittedName>
        <fullName evidence="1">Uncharacterized protein</fullName>
    </submittedName>
</protein>
<keyword evidence="2" id="KW-1185">Reference proteome</keyword>
<evidence type="ECO:0000313" key="2">
    <source>
        <dbReference type="Proteomes" id="UP000634476"/>
    </source>
</evidence>